<dbReference type="Pfam" id="PF04677">
    <property type="entry name" value="CwfJ_C_1"/>
    <property type="match status" value="1"/>
</dbReference>
<dbReference type="SUPFAM" id="SSF57756">
    <property type="entry name" value="Retrovirus zinc finger-like domains"/>
    <property type="match status" value="1"/>
</dbReference>
<dbReference type="STRING" id="1151754.M9LKF5"/>
<dbReference type="GO" id="GO:0000398">
    <property type="term" value="P:mRNA splicing, via spliceosome"/>
    <property type="evidence" value="ECO:0007669"/>
    <property type="project" value="TreeGrafter"/>
</dbReference>
<dbReference type="InterPro" id="IPR036875">
    <property type="entry name" value="Znf_CCHC_sf"/>
</dbReference>
<dbReference type="EMBL" id="DF196771">
    <property type="protein sequence ID" value="GAC71921.1"/>
    <property type="molecule type" value="Genomic_DNA"/>
</dbReference>
<evidence type="ECO:0000256" key="6">
    <source>
        <dbReference type="SAM" id="MobiDB-lite"/>
    </source>
</evidence>
<evidence type="ECO:0000313" key="9">
    <source>
        <dbReference type="Proteomes" id="UP000011976"/>
    </source>
</evidence>
<dbReference type="InterPro" id="IPR040194">
    <property type="entry name" value="Cwf19-like"/>
</dbReference>
<keyword evidence="3 5" id="KW-0863">Zinc-finger</keyword>
<dbReference type="InterPro" id="IPR006768">
    <property type="entry name" value="Cwf19-like_C_dom-1"/>
</dbReference>
<dbReference type="GO" id="GO:0071014">
    <property type="term" value="C:post-mRNA release spliceosomal complex"/>
    <property type="evidence" value="ECO:0007669"/>
    <property type="project" value="TreeGrafter"/>
</dbReference>
<dbReference type="OrthoDB" id="444325at2759"/>
<keyword evidence="4" id="KW-0862">Zinc</keyword>
<evidence type="ECO:0000313" key="8">
    <source>
        <dbReference type="EMBL" id="GAC71921.1"/>
    </source>
</evidence>
<reference evidence="9" key="1">
    <citation type="journal article" date="2013" name="Genome Announc.">
        <title>Genome sequence of the basidiomycetous yeast Pseudozyma antarctica T-34, a producer of the glycolipid biosurfactants mannosylerythritol lipids.</title>
        <authorList>
            <person name="Morita T."/>
            <person name="Koike H."/>
            <person name="Koyama Y."/>
            <person name="Hagiwara H."/>
            <person name="Ito E."/>
            <person name="Fukuoka T."/>
            <person name="Imura T."/>
            <person name="Machida M."/>
            <person name="Kitamoto D."/>
        </authorList>
    </citation>
    <scope>NUCLEOTIDE SEQUENCE [LARGE SCALE GENOMIC DNA]</scope>
    <source>
        <strain evidence="9">T-34</strain>
    </source>
</reference>
<evidence type="ECO:0000256" key="3">
    <source>
        <dbReference type="ARBA" id="ARBA00022771"/>
    </source>
</evidence>
<evidence type="ECO:0000256" key="5">
    <source>
        <dbReference type="PROSITE-ProRule" id="PRU00047"/>
    </source>
</evidence>
<feature type="compositionally biased region" description="Basic and acidic residues" evidence="6">
    <location>
        <begin position="397"/>
        <end position="406"/>
    </location>
</feature>
<dbReference type="InterPro" id="IPR025829">
    <property type="entry name" value="Zn_knuckle_CX2CX3GHX4C"/>
</dbReference>
<dbReference type="Proteomes" id="UP000011976">
    <property type="component" value="Unassembled WGS sequence"/>
</dbReference>
<feature type="domain" description="CCHC-type" evidence="7">
    <location>
        <begin position="416"/>
        <end position="431"/>
    </location>
</feature>
<dbReference type="InterPro" id="IPR001878">
    <property type="entry name" value="Znf_CCHC"/>
</dbReference>
<keyword evidence="2" id="KW-0479">Metal-binding</keyword>
<dbReference type="PANTHER" id="PTHR12072">
    <property type="entry name" value="CWF19, CELL CYCLE CONTROL PROTEIN"/>
    <property type="match status" value="1"/>
</dbReference>
<dbReference type="GO" id="GO:0061632">
    <property type="term" value="F:RNA lariat debranching enzyme activator activity"/>
    <property type="evidence" value="ECO:0007669"/>
    <property type="project" value="TreeGrafter"/>
</dbReference>
<organism evidence="8 9">
    <name type="scientific">Pseudozyma antarctica (strain T-34)</name>
    <name type="common">Yeast</name>
    <name type="synonym">Candida antarctica</name>
    <dbReference type="NCBI Taxonomy" id="1151754"/>
    <lineage>
        <taxon>Eukaryota</taxon>
        <taxon>Fungi</taxon>
        <taxon>Dikarya</taxon>
        <taxon>Basidiomycota</taxon>
        <taxon>Ustilaginomycotina</taxon>
        <taxon>Ustilaginomycetes</taxon>
        <taxon>Ustilaginales</taxon>
        <taxon>Ustilaginaceae</taxon>
        <taxon>Moesziomyces</taxon>
    </lineage>
</organism>
<dbReference type="AlphaFoldDB" id="M9LKF5"/>
<dbReference type="Pfam" id="PF13696">
    <property type="entry name" value="zf-CCHC_2"/>
    <property type="match status" value="1"/>
</dbReference>
<evidence type="ECO:0000256" key="1">
    <source>
        <dbReference type="ARBA" id="ARBA00022664"/>
    </source>
</evidence>
<dbReference type="SMART" id="SM00343">
    <property type="entry name" value="ZnF_C2HC"/>
    <property type="match status" value="1"/>
</dbReference>
<evidence type="ECO:0000256" key="4">
    <source>
        <dbReference type="ARBA" id="ARBA00022833"/>
    </source>
</evidence>
<accession>M9LKF5</accession>
<dbReference type="GO" id="GO:0003676">
    <property type="term" value="F:nucleic acid binding"/>
    <property type="evidence" value="ECO:0007669"/>
    <property type="project" value="InterPro"/>
</dbReference>
<feature type="region of interest" description="Disordered" evidence="6">
    <location>
        <begin position="380"/>
        <end position="406"/>
    </location>
</feature>
<dbReference type="PROSITE" id="PS50158">
    <property type="entry name" value="ZF_CCHC"/>
    <property type="match status" value="1"/>
</dbReference>
<sequence>MPDKVLLVGPVHGRLSELVSKTSAIQAKHGPFAALFIVGDLFASTPTDDAAKQQSDLLAGTLSLPISTYFYQALGSLPTDVVKRISEARASSSNGLVAVTPQLHWAAGKSGVFTTAQGLRVAFVGGDWDAGAFATHGGLGDFDAEDWHESPTQRAEDEKTTYITPSTVRRLLAHPSFRLPKPSVAEEGSAPAAKEGTLAAARASASAEQARAARQSAALEMLQQRPALDLLLTNTWPAGVTLFATGADADAGLPDPTARTWGSPVIARLATHACARYHFALAPSPDSPDLPVGIQEATLGMGAFWERAPYTTDLASYLPAPVRAPLRSVTRFVSLARFGNSGKRRWFVALNLTPADEQGAAVVPPNATPSPYATAKAAKQAKRAQPAEEEQNFRFGEAGRKRARADGDVPPPGYVCRICGVEGHFIRSCPSKTNAQQPASAAEGAGKMELPMGLPSKPSFAQGGRQMIPVGPANCWFCLSNPSVEKQLIVTIGSASYLVRPKGPFVHASVNEIPHTGAHFIVVPLAHVADLLPGSHPVHGGQGDDGEKASIRSEVESTKAAVRAVWAKEGHVMLEWTLVRVRTSPRMTHFQTQLLALKSSIEVAQKLDDALEAQANSAKTAVLRSDAAREYFDQTHTEDRGDDGYLHIKLHAQEEREWLVPLYTSTRFPVQFVRSTLAAALQLPQLADWKACTGEADGEQERHDSAALRAMLS</sequence>
<keyword evidence="1" id="KW-0507">mRNA processing</keyword>
<protein>
    <submittedName>
        <fullName evidence="8">Uncharacterized conserved protein</fullName>
    </submittedName>
</protein>
<evidence type="ECO:0000256" key="2">
    <source>
        <dbReference type="ARBA" id="ARBA00022723"/>
    </source>
</evidence>
<evidence type="ECO:0000259" key="7">
    <source>
        <dbReference type="PROSITE" id="PS50158"/>
    </source>
</evidence>
<name>M9LKF5_PSEA3</name>
<dbReference type="PANTHER" id="PTHR12072:SF4">
    <property type="entry name" value="CWF19-LIKE PROTEIN 1"/>
    <property type="match status" value="1"/>
</dbReference>
<proteinExistence type="predicted"/>
<gene>
    <name evidence="8" type="ORF">PANT_5c00139</name>
</gene>
<dbReference type="GO" id="GO:0008270">
    <property type="term" value="F:zinc ion binding"/>
    <property type="evidence" value="ECO:0007669"/>
    <property type="project" value="UniProtKB-KW"/>
</dbReference>
<dbReference type="Gene3D" id="4.10.60.10">
    <property type="entry name" value="Zinc finger, CCHC-type"/>
    <property type="match status" value="1"/>
</dbReference>